<evidence type="ECO:0000313" key="8">
    <source>
        <dbReference type="Proteomes" id="UP000229641"/>
    </source>
</evidence>
<dbReference type="Pfam" id="PF00872">
    <property type="entry name" value="Transposase_mut"/>
    <property type="match status" value="1"/>
</dbReference>
<evidence type="ECO:0000256" key="1">
    <source>
        <dbReference type="ARBA" id="ARBA00002190"/>
    </source>
</evidence>
<keyword evidence="3 6" id="KW-0815">Transposition</keyword>
<dbReference type="GO" id="GO:0003677">
    <property type="term" value="F:DNA binding"/>
    <property type="evidence" value="ECO:0007669"/>
    <property type="project" value="UniProtKB-UniRule"/>
</dbReference>
<evidence type="ECO:0000256" key="5">
    <source>
        <dbReference type="ARBA" id="ARBA00023172"/>
    </source>
</evidence>
<accession>A0A2H0LXX1</accession>
<keyword evidence="5 6" id="KW-0233">DNA recombination</keyword>
<dbReference type="GO" id="GO:0006313">
    <property type="term" value="P:DNA transposition"/>
    <property type="evidence" value="ECO:0007669"/>
    <property type="project" value="UniProtKB-UniRule"/>
</dbReference>
<dbReference type="Proteomes" id="UP000229641">
    <property type="component" value="Unassembled WGS sequence"/>
</dbReference>
<comment type="function">
    <text evidence="1 6">Required for the transposition of the insertion element.</text>
</comment>
<evidence type="ECO:0000256" key="3">
    <source>
        <dbReference type="ARBA" id="ARBA00022578"/>
    </source>
</evidence>
<evidence type="ECO:0000256" key="6">
    <source>
        <dbReference type="RuleBase" id="RU365089"/>
    </source>
</evidence>
<dbReference type="NCBIfam" id="NF033543">
    <property type="entry name" value="transpos_IS256"/>
    <property type="match status" value="1"/>
</dbReference>
<evidence type="ECO:0000256" key="4">
    <source>
        <dbReference type="ARBA" id="ARBA00023125"/>
    </source>
</evidence>
<dbReference type="PANTHER" id="PTHR33217">
    <property type="entry name" value="TRANSPOSASE FOR INSERTION SEQUENCE ELEMENT IS1081"/>
    <property type="match status" value="1"/>
</dbReference>
<evidence type="ECO:0000256" key="2">
    <source>
        <dbReference type="ARBA" id="ARBA00010961"/>
    </source>
</evidence>
<dbReference type="PANTHER" id="PTHR33217:SF7">
    <property type="entry name" value="TRANSPOSASE FOR INSERTION SEQUENCE ELEMENT IS1081"/>
    <property type="match status" value="1"/>
</dbReference>
<reference evidence="7 8" key="1">
    <citation type="submission" date="2017-09" db="EMBL/GenBank/DDBJ databases">
        <title>Depth-based differentiation of microbial function through sediment-hosted aquifers and enrichment of novel symbionts in the deep terrestrial subsurface.</title>
        <authorList>
            <person name="Probst A.J."/>
            <person name="Ladd B."/>
            <person name="Jarett J.K."/>
            <person name="Geller-Mcgrath D.E."/>
            <person name="Sieber C.M."/>
            <person name="Emerson J.B."/>
            <person name="Anantharaman K."/>
            <person name="Thomas B.C."/>
            <person name="Malmstrom R."/>
            <person name="Stieglmeier M."/>
            <person name="Klingl A."/>
            <person name="Woyke T."/>
            <person name="Ryan C.M."/>
            <person name="Banfield J.F."/>
        </authorList>
    </citation>
    <scope>NUCLEOTIDE SEQUENCE [LARGE SCALE GENOMIC DNA]</scope>
    <source>
        <strain evidence="7">CG11_big_fil_rev_8_21_14_0_20_42_13</strain>
    </source>
</reference>
<organism evidence="7 8">
    <name type="scientific">Candidatus Ghiorseimicrobium undicola</name>
    <dbReference type="NCBI Taxonomy" id="1974746"/>
    <lineage>
        <taxon>Bacteria</taxon>
        <taxon>Pseudomonadati</taxon>
        <taxon>Candidatus Omnitrophota</taxon>
        <taxon>Candidatus Ghiorseimicrobium</taxon>
    </lineage>
</organism>
<dbReference type="GO" id="GO:0004803">
    <property type="term" value="F:transposase activity"/>
    <property type="evidence" value="ECO:0007669"/>
    <property type="project" value="UniProtKB-UniRule"/>
</dbReference>
<keyword evidence="6" id="KW-0814">Transposable element</keyword>
<name>A0A2H0LXX1_9BACT</name>
<protein>
    <recommendedName>
        <fullName evidence="6">Mutator family transposase</fullName>
    </recommendedName>
</protein>
<proteinExistence type="inferred from homology"/>
<sequence>MQYVVTEHSLRRRWARVNEFFQCTQEKDFWVDINQYLRRMVKGVIEVSLDEEMIQYMQTQPYQRTNKSSRLDYRNGYYHRNLDTTFGPVEQIAIPRSRQGLFRPSVFERYQRRQQSVNDVVCNVFLRGISTRDVAEALKPLLNTTLSASAVSRITKRLNPMVKEFHQRKLLDEYQFLFLDGITISVKGSLKAKKILVLVAYGITVFGKKELVAFRIANAESASACESFLNDLFKRGLEGKNLKMIITDGSKGFIAAIELVYPHALHQRCWVHKLRNATKRLKKTDIKPFKAEARKIYNASTHRKAVAAFKTLRNHWKGIAPEAVNCLERDIDELLAFLTIPIKEQYRAFIRRQIRTTNIIERSFREVRRRTRPMGCFTNYDSVSRIIYAIFNRLNSKWQEKPLEQFTQFI</sequence>
<dbReference type="EMBL" id="PCWA01000109">
    <property type="protein sequence ID" value="PIQ88335.1"/>
    <property type="molecule type" value="Genomic_DNA"/>
</dbReference>
<dbReference type="PROSITE" id="PS01007">
    <property type="entry name" value="TRANSPOSASE_MUTATOR"/>
    <property type="match status" value="1"/>
</dbReference>
<gene>
    <name evidence="7" type="ORF">COV72_08490</name>
</gene>
<comment type="caution">
    <text evidence="7">The sequence shown here is derived from an EMBL/GenBank/DDBJ whole genome shotgun (WGS) entry which is preliminary data.</text>
</comment>
<dbReference type="AlphaFoldDB" id="A0A2H0LXX1"/>
<evidence type="ECO:0000313" key="7">
    <source>
        <dbReference type="EMBL" id="PIQ88335.1"/>
    </source>
</evidence>
<dbReference type="InterPro" id="IPR001207">
    <property type="entry name" value="Transposase_mutator"/>
</dbReference>
<comment type="similarity">
    <text evidence="2 6">Belongs to the transposase mutator family.</text>
</comment>
<keyword evidence="4 6" id="KW-0238">DNA-binding</keyword>